<accession>A0A542E212</accession>
<feature type="domain" description="DUF3048" evidence="3">
    <location>
        <begin position="74"/>
        <end position="205"/>
    </location>
</feature>
<reference evidence="5 6" key="1">
    <citation type="submission" date="2019-06" db="EMBL/GenBank/DDBJ databases">
        <title>Sequencing the genomes of 1000 actinobacteria strains.</title>
        <authorList>
            <person name="Klenk H.-P."/>
        </authorList>
    </citation>
    <scope>NUCLEOTIDE SEQUENCE [LARGE SCALE GENOMIC DNA]</scope>
    <source>
        <strain evidence="5 6">DSM 18607</strain>
    </source>
</reference>
<dbReference type="InterPro" id="IPR035328">
    <property type="entry name" value="DUF3048_C"/>
</dbReference>
<dbReference type="Gene3D" id="3.50.90.10">
    <property type="entry name" value="YerB-like"/>
    <property type="match status" value="1"/>
</dbReference>
<evidence type="ECO:0000256" key="2">
    <source>
        <dbReference type="SAM" id="SignalP"/>
    </source>
</evidence>
<name>A0A542E212_9MICO</name>
<dbReference type="InterPro" id="IPR021416">
    <property type="entry name" value="DUF3048_N"/>
</dbReference>
<sequence>MSATPPTPNRPQPPRRAVAAGLAGLAGWAAAALAGCSSAPPAPVASTSRAPSSSSSSTRPVPATTRATTAAASPYTRLTGGPVLAAKIDNTSASRPRTGVWLADVVYVEPVEAGLTRLLCVWSSRMPGEIGPVRSGRETDVDLLANYGKVAFAFSGGSAATVAALEAGNQVDLSNDASPVGFYRAGNRRAPYNVIGRTAALLARAGGSVRPGDPGFRFGPAPTGGQAATRVATSWQASRIDLAYDAARHAWRVVIDGVPDSDADGTPHYAGSVVVQHVPVRQSSNVDVNGVHTPLATVIGSGPAEVLRDGRVWRGTWSRSSAAAPTSFRVGAQVMSMARGPVWVLLVPQGQAVTIA</sequence>
<proteinExistence type="predicted"/>
<dbReference type="Pfam" id="PF17479">
    <property type="entry name" value="DUF3048_C"/>
    <property type="match status" value="1"/>
</dbReference>
<dbReference type="OrthoDB" id="9779102at2"/>
<comment type="caution">
    <text evidence="5">The sequence shown here is derived from an EMBL/GenBank/DDBJ whole genome shotgun (WGS) entry which is preliminary data.</text>
</comment>
<feature type="region of interest" description="Disordered" evidence="1">
    <location>
        <begin position="36"/>
        <end position="74"/>
    </location>
</feature>
<protein>
    <submittedName>
        <fullName evidence="5">DUF3048 family protein</fullName>
    </submittedName>
</protein>
<feature type="domain" description="DUF3048" evidence="4">
    <location>
        <begin position="236"/>
        <end position="344"/>
    </location>
</feature>
<organism evidence="5 6">
    <name type="scientific">Lapillicoccus jejuensis</name>
    <dbReference type="NCBI Taxonomy" id="402171"/>
    <lineage>
        <taxon>Bacteria</taxon>
        <taxon>Bacillati</taxon>
        <taxon>Actinomycetota</taxon>
        <taxon>Actinomycetes</taxon>
        <taxon>Micrococcales</taxon>
        <taxon>Intrasporangiaceae</taxon>
        <taxon>Lapillicoccus</taxon>
    </lineage>
</organism>
<evidence type="ECO:0000259" key="3">
    <source>
        <dbReference type="Pfam" id="PF11258"/>
    </source>
</evidence>
<evidence type="ECO:0000259" key="4">
    <source>
        <dbReference type="Pfam" id="PF17479"/>
    </source>
</evidence>
<dbReference type="AlphaFoldDB" id="A0A542E212"/>
<dbReference type="Proteomes" id="UP000317893">
    <property type="component" value="Unassembled WGS sequence"/>
</dbReference>
<dbReference type="InterPro" id="IPR023158">
    <property type="entry name" value="YerB-like_sf"/>
</dbReference>
<keyword evidence="6" id="KW-1185">Reference proteome</keyword>
<feature type="signal peptide" evidence="2">
    <location>
        <begin position="1"/>
        <end position="34"/>
    </location>
</feature>
<evidence type="ECO:0000256" key="1">
    <source>
        <dbReference type="SAM" id="MobiDB-lite"/>
    </source>
</evidence>
<dbReference type="Pfam" id="PF11258">
    <property type="entry name" value="DUF3048"/>
    <property type="match status" value="1"/>
</dbReference>
<feature type="chain" id="PRO_5039057334" evidence="2">
    <location>
        <begin position="35"/>
        <end position="356"/>
    </location>
</feature>
<dbReference type="RefSeq" id="WP_141848759.1">
    <property type="nucleotide sequence ID" value="NZ_BAAAPR010000014.1"/>
</dbReference>
<gene>
    <name evidence="5" type="ORF">FB458_2488</name>
</gene>
<evidence type="ECO:0000313" key="6">
    <source>
        <dbReference type="Proteomes" id="UP000317893"/>
    </source>
</evidence>
<dbReference type="SUPFAM" id="SSF159774">
    <property type="entry name" value="YerB-like"/>
    <property type="match status" value="1"/>
</dbReference>
<keyword evidence="2" id="KW-0732">Signal</keyword>
<dbReference type="EMBL" id="VFMN01000001">
    <property type="protein sequence ID" value="TQJ09377.1"/>
    <property type="molecule type" value="Genomic_DNA"/>
</dbReference>
<evidence type="ECO:0000313" key="5">
    <source>
        <dbReference type="EMBL" id="TQJ09377.1"/>
    </source>
</evidence>